<proteinExistence type="predicted"/>
<gene>
    <name evidence="2" type="ORF">QN277_009469</name>
</gene>
<name>A0AAE1IN98_9FABA</name>
<evidence type="ECO:0000313" key="2">
    <source>
        <dbReference type="EMBL" id="KAK4254037.1"/>
    </source>
</evidence>
<reference evidence="2" key="1">
    <citation type="submission" date="2023-10" db="EMBL/GenBank/DDBJ databases">
        <title>Chromosome-level genome of the transformable northern wattle, Acacia crassicarpa.</title>
        <authorList>
            <person name="Massaro I."/>
            <person name="Sinha N.R."/>
            <person name="Poethig S."/>
            <person name="Leichty A.R."/>
        </authorList>
    </citation>
    <scope>NUCLEOTIDE SEQUENCE</scope>
    <source>
        <strain evidence="2">Acra3RX</strain>
        <tissue evidence="2">Leaf</tissue>
    </source>
</reference>
<dbReference type="Proteomes" id="UP001293593">
    <property type="component" value="Unassembled WGS sequence"/>
</dbReference>
<evidence type="ECO:0000256" key="1">
    <source>
        <dbReference type="SAM" id="MobiDB-lite"/>
    </source>
</evidence>
<keyword evidence="3" id="KW-1185">Reference proteome</keyword>
<sequence>MDRLGTVFDKLKGFTKSSHEFFAGLIAGPGDRRNSASRNPRESFSDIMKLRERQEKVERVLSFYKPSSGGPFQEATTHVRGQVDLLGALLVTNNINEENLDVINRAGIRTGVDSRLIFETNIRGQDTLVAEFVASQKGNDHDTGVLGSPLSLAKLCYIAKVGDWLSVMAIPMGAQCKDVAVASKSFSQNGKGLTDVSSAGPPLLNLQNGSAISMMVRKSNIVASLAQFVSGLGIPLGPNASEKWYSTFSELSCHLPRGTKLSVMGLYQIPRSSTELSKLGPLTIPILTSRQAEPEVPESVCGALPWPGTRKHFSTRSVALMLESELDDITKIGGWVEMNRSNVQWGASMADVSEDSFGWGMSLNGIMGDSATEDLFQVESHLKFNLGNNFGFSYLQRTVLKIKELLPHAVNSEKQSESSRFSSDGPDQEENGRRWEWKRILAKPNNFCLKPGLAYVTSGNSKIFGLMLRSSWSF</sequence>
<dbReference type="PANTHER" id="PTHR35097">
    <property type="entry name" value="GDSL ESTERASE/LIPASE"/>
    <property type="match status" value="1"/>
</dbReference>
<feature type="region of interest" description="Disordered" evidence="1">
    <location>
        <begin position="413"/>
        <end position="432"/>
    </location>
</feature>
<dbReference type="EMBL" id="JAWXYG010000014">
    <property type="protein sequence ID" value="KAK4254037.1"/>
    <property type="molecule type" value="Genomic_DNA"/>
</dbReference>
<dbReference type="AlphaFoldDB" id="A0AAE1IN98"/>
<comment type="caution">
    <text evidence="2">The sequence shown here is derived from an EMBL/GenBank/DDBJ whole genome shotgun (WGS) entry which is preliminary data.</text>
</comment>
<protein>
    <submittedName>
        <fullName evidence="2">Uncharacterized protein</fullName>
    </submittedName>
</protein>
<evidence type="ECO:0000313" key="3">
    <source>
        <dbReference type="Proteomes" id="UP001293593"/>
    </source>
</evidence>
<dbReference type="PANTHER" id="PTHR35097:SF1">
    <property type="entry name" value="GDSL ESTERASE_LIPASE"/>
    <property type="match status" value="1"/>
</dbReference>
<organism evidence="2 3">
    <name type="scientific">Acacia crassicarpa</name>
    <name type="common">northern wattle</name>
    <dbReference type="NCBI Taxonomy" id="499986"/>
    <lineage>
        <taxon>Eukaryota</taxon>
        <taxon>Viridiplantae</taxon>
        <taxon>Streptophyta</taxon>
        <taxon>Embryophyta</taxon>
        <taxon>Tracheophyta</taxon>
        <taxon>Spermatophyta</taxon>
        <taxon>Magnoliopsida</taxon>
        <taxon>eudicotyledons</taxon>
        <taxon>Gunneridae</taxon>
        <taxon>Pentapetalae</taxon>
        <taxon>rosids</taxon>
        <taxon>fabids</taxon>
        <taxon>Fabales</taxon>
        <taxon>Fabaceae</taxon>
        <taxon>Caesalpinioideae</taxon>
        <taxon>mimosoid clade</taxon>
        <taxon>Acacieae</taxon>
        <taxon>Acacia</taxon>
    </lineage>
</organism>
<accession>A0AAE1IN98</accession>